<accession>A0AAN5I251</accession>
<dbReference type="InterPro" id="IPR002413">
    <property type="entry name" value="V5_allergen-like"/>
</dbReference>
<organism evidence="2 3">
    <name type="scientific">Pristionchus mayeri</name>
    <dbReference type="NCBI Taxonomy" id="1317129"/>
    <lineage>
        <taxon>Eukaryota</taxon>
        <taxon>Metazoa</taxon>
        <taxon>Ecdysozoa</taxon>
        <taxon>Nematoda</taxon>
        <taxon>Chromadorea</taxon>
        <taxon>Rhabditida</taxon>
        <taxon>Rhabditina</taxon>
        <taxon>Diplogasteromorpha</taxon>
        <taxon>Diplogasteroidea</taxon>
        <taxon>Neodiplogasteridae</taxon>
        <taxon>Pristionchus</taxon>
    </lineage>
</organism>
<dbReference type="InterPro" id="IPR014044">
    <property type="entry name" value="CAP_dom"/>
</dbReference>
<dbReference type="Proteomes" id="UP001328107">
    <property type="component" value="Unassembled WGS sequence"/>
</dbReference>
<dbReference type="PRINTS" id="PR00837">
    <property type="entry name" value="V5TPXLIKE"/>
</dbReference>
<protein>
    <recommendedName>
        <fullName evidence="1">SCP domain-containing protein</fullName>
    </recommendedName>
</protein>
<reference evidence="3" key="1">
    <citation type="submission" date="2022-10" db="EMBL/GenBank/DDBJ databases">
        <title>Genome assembly of Pristionchus species.</title>
        <authorList>
            <person name="Yoshida K."/>
            <person name="Sommer R.J."/>
        </authorList>
    </citation>
    <scope>NUCLEOTIDE SEQUENCE [LARGE SCALE GENOMIC DNA]</scope>
    <source>
        <strain evidence="3">RS5460</strain>
    </source>
</reference>
<sequence>SSECPGGIPSSEVNGFLEVHNKLRTAISTGNYVAKGKQMPAAKTPIANLTWDCSIEGSAQAVADTCLFAHSESRENLGENLYSSWSTGGVSIDGLGVAASEKWESEFQKFGWSDIKLTEEVFKSEVGHATQMAWADSTQIGCGIKLCQDNTKAIVACQYRNQ</sequence>
<proteinExistence type="predicted"/>
<dbReference type="AlphaFoldDB" id="A0AAN5I251"/>
<dbReference type="Pfam" id="PF00188">
    <property type="entry name" value="CAP"/>
    <property type="match status" value="1"/>
</dbReference>
<comment type="caution">
    <text evidence="2">The sequence shown here is derived from an EMBL/GenBank/DDBJ whole genome shotgun (WGS) entry which is preliminary data.</text>
</comment>
<evidence type="ECO:0000259" key="1">
    <source>
        <dbReference type="SMART" id="SM00198"/>
    </source>
</evidence>
<name>A0AAN5I251_9BILA</name>
<dbReference type="PRINTS" id="PR00838">
    <property type="entry name" value="V5ALLERGEN"/>
</dbReference>
<dbReference type="EMBL" id="BTRK01000004">
    <property type="protein sequence ID" value="GMR49078.1"/>
    <property type="molecule type" value="Genomic_DNA"/>
</dbReference>
<dbReference type="CDD" id="cd05380">
    <property type="entry name" value="CAP_euk"/>
    <property type="match status" value="1"/>
</dbReference>
<dbReference type="FunFam" id="3.40.33.10:FF:000021">
    <property type="entry name" value="Scl-5"/>
    <property type="match status" value="1"/>
</dbReference>
<dbReference type="SUPFAM" id="SSF55797">
    <property type="entry name" value="PR-1-like"/>
    <property type="match status" value="1"/>
</dbReference>
<feature type="non-terminal residue" evidence="2">
    <location>
        <position position="162"/>
    </location>
</feature>
<dbReference type="InterPro" id="IPR001283">
    <property type="entry name" value="CRISP-related"/>
</dbReference>
<feature type="domain" description="SCP" evidence="1">
    <location>
        <begin position="11"/>
        <end position="161"/>
    </location>
</feature>
<keyword evidence="3" id="KW-1185">Reference proteome</keyword>
<evidence type="ECO:0000313" key="3">
    <source>
        <dbReference type="Proteomes" id="UP001328107"/>
    </source>
</evidence>
<feature type="non-terminal residue" evidence="2">
    <location>
        <position position="1"/>
    </location>
</feature>
<evidence type="ECO:0000313" key="2">
    <source>
        <dbReference type="EMBL" id="GMR49078.1"/>
    </source>
</evidence>
<dbReference type="InterPro" id="IPR035940">
    <property type="entry name" value="CAP_sf"/>
</dbReference>
<gene>
    <name evidence="2" type="ORF">PMAYCL1PPCAC_19273</name>
</gene>
<dbReference type="Gene3D" id="3.40.33.10">
    <property type="entry name" value="CAP"/>
    <property type="match status" value="1"/>
</dbReference>
<dbReference type="PANTHER" id="PTHR10334">
    <property type="entry name" value="CYSTEINE-RICH SECRETORY PROTEIN-RELATED"/>
    <property type="match status" value="1"/>
</dbReference>
<dbReference type="SMART" id="SM00198">
    <property type="entry name" value="SCP"/>
    <property type="match status" value="1"/>
</dbReference>